<dbReference type="AlphaFoldDB" id="A0A366FN74"/>
<reference evidence="1 2" key="1">
    <citation type="submission" date="2018-06" db="EMBL/GenBank/DDBJ databases">
        <title>Genomic Encyclopedia of Type Strains, Phase IV (KMG-IV): sequencing the most valuable type-strain genomes for metagenomic binning, comparative biology and taxonomic classification.</title>
        <authorList>
            <person name="Goeker M."/>
        </authorList>
    </citation>
    <scope>NUCLEOTIDE SEQUENCE [LARGE SCALE GENOMIC DNA]</scope>
    <source>
        <strain evidence="1 2">DSM 24875</strain>
    </source>
</reference>
<dbReference type="InterPro" id="IPR050772">
    <property type="entry name" value="Hydratase-Decarb/MhpD_sf"/>
</dbReference>
<sequence>MDIAIEDLAARQIADYRRQSPGTYFGERHGSLSLDEAYRVQTEVTRLRVQDGDKIAGFKVGCTSAEIERQFGLRGPIHAVLFESELRRSGAALDASSFANLAIEGEMAARIGADGRIAAVFPVIELHNLVFRSEPKTLSELIVNNGLNAGVVLPDETAGVDALGQGAMPSLSVLVNGKPIDQGPLWSLTGGAAASLQWLEANLKRYGGALLPGHLILTGTPLGIHPVGPGDHVEVRGGSLRVHCDVV</sequence>
<dbReference type="Proteomes" id="UP000253529">
    <property type="component" value="Unassembled WGS sequence"/>
</dbReference>
<name>A0A366FN74_9HYPH</name>
<dbReference type="EMBL" id="QNRK01000008">
    <property type="protein sequence ID" value="RBP15576.1"/>
    <property type="molecule type" value="Genomic_DNA"/>
</dbReference>
<dbReference type="Gene3D" id="3.90.850.10">
    <property type="entry name" value="Fumarylacetoacetase-like, C-terminal domain"/>
    <property type="match status" value="1"/>
</dbReference>
<organism evidence="1 2">
    <name type="scientific">Roseiarcus fermentans</name>
    <dbReference type="NCBI Taxonomy" id="1473586"/>
    <lineage>
        <taxon>Bacteria</taxon>
        <taxon>Pseudomonadati</taxon>
        <taxon>Pseudomonadota</taxon>
        <taxon>Alphaproteobacteria</taxon>
        <taxon>Hyphomicrobiales</taxon>
        <taxon>Roseiarcaceae</taxon>
        <taxon>Roseiarcus</taxon>
    </lineage>
</organism>
<accession>A0A366FN74</accession>
<dbReference type="PANTHER" id="PTHR30143">
    <property type="entry name" value="ACID HYDRATASE"/>
    <property type="match status" value="1"/>
</dbReference>
<evidence type="ECO:0000313" key="1">
    <source>
        <dbReference type="EMBL" id="RBP15576.1"/>
    </source>
</evidence>
<keyword evidence="2" id="KW-1185">Reference proteome</keyword>
<protein>
    <submittedName>
        <fullName evidence="1">2-keto-4-pentenoate hydratase</fullName>
    </submittedName>
</protein>
<dbReference type="GO" id="GO:0005737">
    <property type="term" value="C:cytoplasm"/>
    <property type="evidence" value="ECO:0007669"/>
    <property type="project" value="TreeGrafter"/>
</dbReference>
<comment type="caution">
    <text evidence="1">The sequence shown here is derived from an EMBL/GenBank/DDBJ whole genome shotgun (WGS) entry which is preliminary data.</text>
</comment>
<dbReference type="PANTHER" id="PTHR30143:SF0">
    <property type="entry name" value="2-KETO-4-PENTENOATE HYDRATASE"/>
    <property type="match status" value="1"/>
</dbReference>
<dbReference type="SUPFAM" id="SSF56529">
    <property type="entry name" value="FAH"/>
    <property type="match status" value="1"/>
</dbReference>
<evidence type="ECO:0000313" key="2">
    <source>
        <dbReference type="Proteomes" id="UP000253529"/>
    </source>
</evidence>
<dbReference type="GO" id="GO:0008684">
    <property type="term" value="F:2-oxopent-4-enoate hydratase activity"/>
    <property type="evidence" value="ECO:0007669"/>
    <property type="project" value="TreeGrafter"/>
</dbReference>
<dbReference type="InterPro" id="IPR036663">
    <property type="entry name" value="Fumarylacetoacetase_C_sf"/>
</dbReference>
<gene>
    <name evidence="1" type="ORF">DFR50_108133</name>
</gene>
<proteinExistence type="predicted"/>
<dbReference type="RefSeq" id="WP_113888874.1">
    <property type="nucleotide sequence ID" value="NZ_QNRK01000008.1"/>
</dbReference>
<dbReference type="OrthoDB" id="9792137at2"/>